<dbReference type="SUPFAM" id="SSF47616">
    <property type="entry name" value="GST C-terminal domain-like"/>
    <property type="match status" value="1"/>
</dbReference>
<dbReference type="OrthoDB" id="19141at2759"/>
<dbReference type="InterPro" id="IPR036282">
    <property type="entry name" value="Glutathione-S-Trfase_C_sf"/>
</dbReference>
<comment type="caution">
    <text evidence="3">The sequence shown here is derived from an EMBL/GenBank/DDBJ whole genome shotgun (WGS) entry which is preliminary data.</text>
</comment>
<gene>
    <name evidence="3" type="ORF">BOX15_Mlig010996g1</name>
    <name evidence="2" type="ORF">BOX15_Mlig010996g4</name>
    <name evidence="4" type="ORF">BOX15_Mlig019745g1</name>
</gene>
<accession>A0A267EGL8</accession>
<dbReference type="InterPro" id="IPR053836">
    <property type="entry name" value="Arc1-like_N"/>
</dbReference>
<dbReference type="Proteomes" id="UP000215902">
    <property type="component" value="Unassembled WGS sequence"/>
</dbReference>
<dbReference type="GO" id="GO:0005737">
    <property type="term" value="C:cytoplasm"/>
    <property type="evidence" value="ECO:0007669"/>
    <property type="project" value="TreeGrafter"/>
</dbReference>
<feature type="domain" description="Nuclear-export cofactor Arc1-like N-terminal" evidence="1">
    <location>
        <begin position="42"/>
        <end position="113"/>
    </location>
</feature>
<evidence type="ECO:0000313" key="4">
    <source>
        <dbReference type="EMBL" id="PAA69093.1"/>
    </source>
</evidence>
<organism evidence="3 5">
    <name type="scientific">Macrostomum lignano</name>
    <dbReference type="NCBI Taxonomy" id="282301"/>
    <lineage>
        <taxon>Eukaryota</taxon>
        <taxon>Metazoa</taxon>
        <taxon>Spiralia</taxon>
        <taxon>Lophotrochozoa</taxon>
        <taxon>Platyhelminthes</taxon>
        <taxon>Rhabditophora</taxon>
        <taxon>Macrostomorpha</taxon>
        <taxon>Macrostomida</taxon>
        <taxon>Macrostomidae</taxon>
        <taxon>Macrostomum</taxon>
    </lineage>
</organism>
<evidence type="ECO:0000313" key="2">
    <source>
        <dbReference type="EMBL" id="PAA48832.1"/>
    </source>
</evidence>
<protein>
    <recommendedName>
        <fullName evidence="1">Nuclear-export cofactor Arc1-like N-terminal domain-containing protein</fullName>
    </recommendedName>
</protein>
<dbReference type="EMBL" id="NIVC01004042">
    <property type="protein sequence ID" value="PAA48832.1"/>
    <property type="molecule type" value="Genomic_DNA"/>
</dbReference>
<evidence type="ECO:0000313" key="5">
    <source>
        <dbReference type="Proteomes" id="UP000215902"/>
    </source>
</evidence>
<dbReference type="PANTHER" id="PTHR44490">
    <property type="entry name" value="EUKARYOTIC TRANSLATION ELONGATION FACTOR 1 EPSILON-1"/>
    <property type="match status" value="1"/>
</dbReference>
<dbReference type="AlphaFoldDB" id="A0A267EGL8"/>
<sequence>MLAPYQATVREFGGSLAGRKLTFATPDEELLTYELLEFRALQLRRMANEADEQRALRLLNERYLAGQTYLLGERLTAIDLLLYKDLGGYVTERWTCQEKERFANITRWFSHLHSLMDSASCPRFYPSLPVHFQRMPLYS</sequence>
<dbReference type="GO" id="GO:0017101">
    <property type="term" value="C:aminoacyl-tRNA synthetase multienzyme complex"/>
    <property type="evidence" value="ECO:0007669"/>
    <property type="project" value="InterPro"/>
</dbReference>
<dbReference type="STRING" id="282301.A0A267EGL8"/>
<dbReference type="EMBL" id="NIVC01002124">
    <property type="protein sequence ID" value="PAA60671.1"/>
    <property type="molecule type" value="Genomic_DNA"/>
</dbReference>
<evidence type="ECO:0000259" key="1">
    <source>
        <dbReference type="Pfam" id="PF21972"/>
    </source>
</evidence>
<dbReference type="PANTHER" id="PTHR44490:SF1">
    <property type="entry name" value="EUKARYOTIC TRANSLATION ELONGATION FACTOR 1 EPSILON-1"/>
    <property type="match status" value="1"/>
</dbReference>
<reference evidence="3 5" key="1">
    <citation type="submission" date="2017-06" db="EMBL/GenBank/DDBJ databases">
        <title>A platform for efficient transgenesis in Macrostomum lignano, a flatworm model organism for stem cell research.</title>
        <authorList>
            <person name="Berezikov E."/>
        </authorList>
    </citation>
    <scope>NUCLEOTIDE SEQUENCE [LARGE SCALE GENOMIC DNA]</scope>
    <source>
        <strain evidence="3">DV1</strain>
        <tissue evidence="3">Whole organism</tissue>
    </source>
</reference>
<dbReference type="Gene3D" id="1.20.1050.10">
    <property type="match status" value="1"/>
</dbReference>
<dbReference type="InterPro" id="IPR042450">
    <property type="entry name" value="EEF1E1"/>
</dbReference>
<dbReference type="Pfam" id="PF21972">
    <property type="entry name" value="Arc1p_N_like"/>
    <property type="match status" value="1"/>
</dbReference>
<name>A0A267EGL8_9PLAT</name>
<proteinExistence type="predicted"/>
<dbReference type="EMBL" id="NIVC01001347">
    <property type="protein sequence ID" value="PAA69093.1"/>
    <property type="molecule type" value="Genomic_DNA"/>
</dbReference>
<keyword evidence="5" id="KW-1185">Reference proteome</keyword>
<evidence type="ECO:0000313" key="3">
    <source>
        <dbReference type="EMBL" id="PAA60671.1"/>
    </source>
</evidence>
<dbReference type="GO" id="GO:0005634">
    <property type="term" value="C:nucleus"/>
    <property type="evidence" value="ECO:0007669"/>
    <property type="project" value="TreeGrafter"/>
</dbReference>
<dbReference type="GO" id="GO:0043517">
    <property type="term" value="P:positive regulation of DNA damage response, signal transduction by p53 class mediator"/>
    <property type="evidence" value="ECO:0007669"/>
    <property type="project" value="InterPro"/>
</dbReference>